<feature type="signal peptide" evidence="1">
    <location>
        <begin position="1"/>
        <end position="19"/>
    </location>
</feature>
<evidence type="ECO:0000259" key="2">
    <source>
        <dbReference type="Pfam" id="PF00905"/>
    </source>
</evidence>
<dbReference type="EMBL" id="JAGUCN010000006">
    <property type="protein sequence ID" value="MBS2211232.1"/>
    <property type="molecule type" value="Genomic_DNA"/>
</dbReference>
<organism evidence="3 4">
    <name type="scientific">Carboxylicivirga mesophila</name>
    <dbReference type="NCBI Taxonomy" id="1166478"/>
    <lineage>
        <taxon>Bacteria</taxon>
        <taxon>Pseudomonadati</taxon>
        <taxon>Bacteroidota</taxon>
        <taxon>Bacteroidia</taxon>
        <taxon>Marinilabiliales</taxon>
        <taxon>Marinilabiliaceae</taxon>
        <taxon>Carboxylicivirga</taxon>
    </lineage>
</organism>
<dbReference type="InterPro" id="IPR001460">
    <property type="entry name" value="PCN-bd_Tpept"/>
</dbReference>
<evidence type="ECO:0000256" key="1">
    <source>
        <dbReference type="SAM" id="SignalP"/>
    </source>
</evidence>
<dbReference type="Proteomes" id="UP000721861">
    <property type="component" value="Unassembled WGS sequence"/>
</dbReference>
<feature type="chain" id="PRO_5047172869" evidence="1">
    <location>
        <begin position="20"/>
        <end position="268"/>
    </location>
</feature>
<evidence type="ECO:0000313" key="4">
    <source>
        <dbReference type="Proteomes" id="UP000721861"/>
    </source>
</evidence>
<proteinExistence type="predicted"/>
<gene>
    <name evidence="3" type="ORF">KEM09_07465</name>
</gene>
<keyword evidence="1" id="KW-0732">Signal</keyword>
<reference evidence="3 4" key="1">
    <citation type="journal article" date="2014" name="Int. J. Syst. Evol. Microbiol.">
        <title>Carboxylicivirga gen. nov. in the family Marinilabiliaceae with two novel species, Carboxylicivirga mesophila sp. nov. and Carboxylicivirga taeanensis sp. nov., and reclassification of Cytophaga fermentans as Saccharicrinis fermentans gen. nov., comb. nov.</title>
        <authorList>
            <person name="Yang S.H."/>
            <person name="Seo H.S."/>
            <person name="Woo J.H."/>
            <person name="Oh H.M."/>
            <person name="Jang H."/>
            <person name="Lee J.H."/>
            <person name="Kim S.J."/>
            <person name="Kwon K.K."/>
        </authorList>
    </citation>
    <scope>NUCLEOTIDE SEQUENCE [LARGE SCALE GENOMIC DNA]</scope>
    <source>
        <strain evidence="3 4">JCM 18290</strain>
    </source>
</reference>
<dbReference type="RefSeq" id="WP_212227252.1">
    <property type="nucleotide sequence ID" value="NZ_JAGUCN010000006.1"/>
</dbReference>
<accession>A0ABS5K8L9</accession>
<comment type="caution">
    <text evidence="3">The sequence shown here is derived from an EMBL/GenBank/DDBJ whole genome shotgun (WGS) entry which is preliminary data.</text>
</comment>
<dbReference type="Pfam" id="PF00905">
    <property type="entry name" value="Transpeptidase"/>
    <property type="match status" value="1"/>
</dbReference>
<keyword evidence="4" id="KW-1185">Reference proteome</keyword>
<feature type="domain" description="Penicillin-binding protein transpeptidase" evidence="2">
    <location>
        <begin position="49"/>
        <end position="245"/>
    </location>
</feature>
<protein>
    <submittedName>
        <fullName evidence="3">Class D beta-lactamase</fullName>
    </submittedName>
</protein>
<dbReference type="SUPFAM" id="SSF56601">
    <property type="entry name" value="beta-lactamase/transpeptidase-like"/>
    <property type="match status" value="1"/>
</dbReference>
<name>A0ABS5K8L9_9BACT</name>
<sequence>MLRYLLFLGLLLFATSLGAQTATQEDLNLESVFEGTTGTFVLYNVGGDNYKVYNADRASQAFSVHSTSKIVWSIIGLEEGLIANDTAVMKWDKGKYPPGNFWPAGWSQDQTVVSALKYSVNWYYFELMPLMTTEMVEQYLNHLDYQPGFQVEKLHYFGLTYQIEKSAMEQIAFLRQLYTNAFNLSPSTISTIKKGMLQEPHDDYTLYYKTGAGEIKNGNCIGWVIGFVEKGDELYYFAMNIEDKDFKSILGKRIVFTKEVLKELGVSE</sequence>
<dbReference type="Gene3D" id="3.40.710.10">
    <property type="entry name" value="DD-peptidase/beta-lactamase superfamily"/>
    <property type="match status" value="1"/>
</dbReference>
<dbReference type="InterPro" id="IPR012338">
    <property type="entry name" value="Beta-lactam/transpept-like"/>
</dbReference>
<evidence type="ECO:0000313" key="3">
    <source>
        <dbReference type="EMBL" id="MBS2211232.1"/>
    </source>
</evidence>